<dbReference type="KEGG" id="cint:HZF06_12905"/>
<dbReference type="Pfam" id="PF04205">
    <property type="entry name" value="FMN_bind"/>
    <property type="match status" value="1"/>
</dbReference>
<dbReference type="InterPro" id="IPR007329">
    <property type="entry name" value="FMN-bd"/>
</dbReference>
<gene>
    <name evidence="3" type="ORF">HZF06_12905</name>
</gene>
<dbReference type="Gene3D" id="3.90.1010.20">
    <property type="match status" value="1"/>
</dbReference>
<evidence type="ECO:0000259" key="2">
    <source>
        <dbReference type="SMART" id="SM00900"/>
    </source>
</evidence>
<dbReference type="SMART" id="SM00900">
    <property type="entry name" value="FMN_bind"/>
    <property type="match status" value="1"/>
</dbReference>
<dbReference type="Proteomes" id="UP000512286">
    <property type="component" value="Chromosome"/>
</dbReference>
<dbReference type="EMBL" id="CP059378">
    <property type="protein sequence ID" value="QLY78000.1"/>
    <property type="molecule type" value="Genomic_DNA"/>
</dbReference>
<reference evidence="3 4" key="1">
    <citation type="submission" date="2020-07" db="EMBL/GenBank/DDBJ databases">
        <title>Electron transfer.</title>
        <authorList>
            <person name="Huang L."/>
            <person name="Liu X."/>
            <person name="Zhou S."/>
        </authorList>
    </citation>
    <scope>NUCLEOTIDE SEQUENCE [LARGE SCALE GENOMIC DNA]</scope>
    <source>
        <strain evidence="3 4">Lx1</strain>
    </source>
</reference>
<proteinExistence type="predicted"/>
<evidence type="ECO:0000256" key="1">
    <source>
        <dbReference type="SAM" id="Phobius"/>
    </source>
</evidence>
<keyword evidence="1" id="KW-0812">Transmembrane</keyword>
<feature type="domain" description="FMN-binding" evidence="2">
    <location>
        <begin position="55"/>
        <end position="125"/>
    </location>
</feature>
<dbReference type="GO" id="GO:0010181">
    <property type="term" value="F:FMN binding"/>
    <property type="evidence" value="ECO:0007669"/>
    <property type="project" value="InterPro"/>
</dbReference>
<accession>A0A7D7A1L7</accession>
<sequence>MKKLGIVFIILIILVVGGFLLMTSNAKKELKAMEYEKIDMNLVSDGVYNGEADAGLVKVKVVTTVKNNAIKKIDIIEHQNGMGGKAEVITDKIIEENSYKVDAISGATLSSEAIKSSVSKSLKEGYSK</sequence>
<evidence type="ECO:0000313" key="4">
    <source>
        <dbReference type="Proteomes" id="UP000512286"/>
    </source>
</evidence>
<dbReference type="AlphaFoldDB" id="A0A7D7A1L7"/>
<keyword evidence="1" id="KW-1133">Transmembrane helix</keyword>
<protein>
    <submittedName>
        <fullName evidence="3">FMN-binding protein</fullName>
    </submittedName>
</protein>
<dbReference type="RefSeq" id="WP_181600473.1">
    <property type="nucleotide sequence ID" value="NZ_CP059378.1"/>
</dbReference>
<feature type="transmembrane region" description="Helical" evidence="1">
    <location>
        <begin position="6"/>
        <end position="23"/>
    </location>
</feature>
<evidence type="ECO:0000313" key="3">
    <source>
        <dbReference type="EMBL" id="QLY78000.1"/>
    </source>
</evidence>
<dbReference type="GO" id="GO:0016020">
    <property type="term" value="C:membrane"/>
    <property type="evidence" value="ECO:0007669"/>
    <property type="project" value="InterPro"/>
</dbReference>
<organism evidence="3 4">
    <name type="scientific">Clostridium intestinale</name>
    <dbReference type="NCBI Taxonomy" id="36845"/>
    <lineage>
        <taxon>Bacteria</taxon>
        <taxon>Bacillati</taxon>
        <taxon>Bacillota</taxon>
        <taxon>Clostridia</taxon>
        <taxon>Eubacteriales</taxon>
        <taxon>Clostridiaceae</taxon>
        <taxon>Clostridium</taxon>
    </lineage>
</organism>
<name>A0A7D7A1L7_9CLOT</name>
<keyword evidence="1" id="KW-0472">Membrane</keyword>